<sequence>MANDTPVTVHRNERALAYMIAAIIGLSIIAIIVVIVVSGVFHVKDLWAPIVLFPGIALPIGFVLIVILLIISTRRRSREAREAEAAAALGNTKKNKK</sequence>
<organism evidence="2 3">
    <name type="scientific">Lacisediminihabitans changchengi</name>
    <dbReference type="NCBI Taxonomy" id="2787634"/>
    <lineage>
        <taxon>Bacteria</taxon>
        <taxon>Bacillati</taxon>
        <taxon>Actinomycetota</taxon>
        <taxon>Actinomycetes</taxon>
        <taxon>Micrococcales</taxon>
        <taxon>Microbacteriaceae</taxon>
        <taxon>Lacisediminihabitans</taxon>
    </lineage>
</organism>
<dbReference type="Proteomes" id="UP000636458">
    <property type="component" value="Unassembled WGS sequence"/>
</dbReference>
<name>A0A934SSM2_9MICO</name>
<gene>
    <name evidence="2" type="ORF">IV501_11190</name>
</gene>
<keyword evidence="3" id="KW-1185">Reference proteome</keyword>
<comment type="caution">
    <text evidence="2">The sequence shown here is derived from an EMBL/GenBank/DDBJ whole genome shotgun (WGS) entry which is preliminary data.</text>
</comment>
<reference evidence="2" key="1">
    <citation type="submission" date="2021-01" db="EMBL/GenBank/DDBJ databases">
        <title>Lacisediminihabitans sp. nov. strain G11-30, isolated from Antarctic Soil.</title>
        <authorList>
            <person name="Li J."/>
        </authorList>
    </citation>
    <scope>NUCLEOTIDE SEQUENCE</scope>
    <source>
        <strain evidence="2">G11-30</strain>
    </source>
</reference>
<keyword evidence="1" id="KW-1133">Transmembrane helix</keyword>
<keyword evidence="1" id="KW-0472">Membrane</keyword>
<evidence type="ECO:0000256" key="1">
    <source>
        <dbReference type="SAM" id="Phobius"/>
    </source>
</evidence>
<evidence type="ECO:0000313" key="2">
    <source>
        <dbReference type="EMBL" id="MBK4348200.1"/>
    </source>
</evidence>
<dbReference type="RefSeq" id="WP_200556429.1">
    <property type="nucleotide sequence ID" value="NZ_JAEPES010000004.1"/>
</dbReference>
<evidence type="ECO:0000313" key="3">
    <source>
        <dbReference type="Proteomes" id="UP000636458"/>
    </source>
</evidence>
<accession>A0A934SSM2</accession>
<feature type="transmembrane region" description="Helical" evidence="1">
    <location>
        <begin position="16"/>
        <end position="41"/>
    </location>
</feature>
<proteinExistence type="predicted"/>
<keyword evidence="1" id="KW-0812">Transmembrane</keyword>
<protein>
    <submittedName>
        <fullName evidence="2">Uncharacterized protein</fullName>
    </submittedName>
</protein>
<dbReference type="AlphaFoldDB" id="A0A934SSM2"/>
<dbReference type="EMBL" id="JAEPES010000004">
    <property type="protein sequence ID" value="MBK4348200.1"/>
    <property type="molecule type" value="Genomic_DNA"/>
</dbReference>
<feature type="transmembrane region" description="Helical" evidence="1">
    <location>
        <begin position="47"/>
        <end position="71"/>
    </location>
</feature>